<feature type="domain" description="HTH lacI-type" evidence="5">
    <location>
        <begin position="11"/>
        <end position="65"/>
    </location>
</feature>
<evidence type="ECO:0000259" key="6">
    <source>
        <dbReference type="PROSITE" id="PS50943"/>
    </source>
</evidence>
<dbReference type="PROSITE" id="PS50943">
    <property type="entry name" value="HTH_CROC1"/>
    <property type="match status" value="1"/>
</dbReference>
<dbReference type="SUPFAM" id="SSF47413">
    <property type="entry name" value="lambda repressor-like DNA-binding domains"/>
    <property type="match status" value="1"/>
</dbReference>
<reference evidence="7 8" key="2">
    <citation type="submission" date="2020-02" db="EMBL/GenBank/DDBJ databases">
        <title>The new genus of Enterobacteriales.</title>
        <authorList>
            <person name="Kim I.S."/>
        </authorList>
    </citation>
    <scope>NUCLEOTIDE SEQUENCE [LARGE SCALE GENOMIC DNA]</scope>
    <source>
        <strain evidence="7 8">SAP-6</strain>
    </source>
</reference>
<keyword evidence="4" id="KW-0804">Transcription</keyword>
<sequence length="344" mass="37661">MAVGWMVKKRVILADVANLAGLSKATVSRYLNNSIVLPQATVKRIEDAIASLDYRANSLARRLSKGGSETIGLVLPDITNPFFAELADAAEEAASEHHYSLVLCITRNNPDKECQFIRWLDTCQVDGLLFTTNRPDNGLLREEIAGHQRIVLIDEDIPGSAVPKVFVDNVQGGILATQHLLDAGHRRIAFVGGPDALMSVRERHEGFRLAMARAGLTCPPEWVLYGDYSREFGQAALHRLLALPDAPSAVFAASDYLVLGLLDGLRQRGESAPDALSLVGFDDASYAELITPRLSTIRQPARLLGRTAIEIMMKLLGGGQAFEQITRIPVEWIGRDSVKRYPPV</sequence>
<dbReference type="GO" id="GO:0000976">
    <property type="term" value="F:transcription cis-regulatory region binding"/>
    <property type="evidence" value="ECO:0007669"/>
    <property type="project" value="TreeGrafter"/>
</dbReference>
<evidence type="ECO:0000256" key="2">
    <source>
        <dbReference type="ARBA" id="ARBA00023015"/>
    </source>
</evidence>
<proteinExistence type="predicted"/>
<name>A0A845SQH2_9GAMM</name>
<dbReference type="InterPro" id="IPR001761">
    <property type="entry name" value="Peripla_BP/Lac1_sug-bd_dom"/>
</dbReference>
<gene>
    <name evidence="7" type="ORF">GRH90_20715</name>
</gene>
<keyword evidence="2" id="KW-0805">Transcription regulation</keyword>
<evidence type="ECO:0000313" key="7">
    <source>
        <dbReference type="EMBL" id="NDL65156.1"/>
    </source>
</evidence>
<dbReference type="InterPro" id="IPR000843">
    <property type="entry name" value="HTH_LacI"/>
</dbReference>
<dbReference type="PROSITE" id="PS50932">
    <property type="entry name" value="HTH_LACI_2"/>
    <property type="match status" value="1"/>
</dbReference>
<dbReference type="CDD" id="cd01392">
    <property type="entry name" value="HTH_LacI"/>
    <property type="match status" value="1"/>
</dbReference>
<dbReference type="Pfam" id="PF00532">
    <property type="entry name" value="Peripla_BP_1"/>
    <property type="match status" value="1"/>
</dbReference>
<evidence type="ECO:0000256" key="4">
    <source>
        <dbReference type="ARBA" id="ARBA00023163"/>
    </source>
</evidence>
<evidence type="ECO:0000256" key="3">
    <source>
        <dbReference type="ARBA" id="ARBA00023125"/>
    </source>
</evidence>
<dbReference type="InterPro" id="IPR010982">
    <property type="entry name" value="Lambda_DNA-bd_dom_sf"/>
</dbReference>
<dbReference type="PANTHER" id="PTHR30146:SF148">
    <property type="entry name" value="HTH-TYPE TRANSCRIPTIONAL REPRESSOR PURR-RELATED"/>
    <property type="match status" value="1"/>
</dbReference>
<dbReference type="SUPFAM" id="SSF53822">
    <property type="entry name" value="Periplasmic binding protein-like I"/>
    <property type="match status" value="1"/>
</dbReference>
<dbReference type="PANTHER" id="PTHR30146">
    <property type="entry name" value="LACI-RELATED TRANSCRIPTIONAL REPRESSOR"/>
    <property type="match status" value="1"/>
</dbReference>
<comment type="caution">
    <text evidence="7">The sequence shown here is derived from an EMBL/GenBank/DDBJ whole genome shotgun (WGS) entry which is preliminary data.</text>
</comment>
<protein>
    <submittedName>
        <fullName evidence="7">Substrate-binding domain-containing protein</fullName>
    </submittedName>
</protein>
<evidence type="ECO:0000313" key="8">
    <source>
        <dbReference type="Proteomes" id="UP000461443"/>
    </source>
</evidence>
<dbReference type="Gene3D" id="1.10.260.40">
    <property type="entry name" value="lambda repressor-like DNA-binding domains"/>
    <property type="match status" value="1"/>
</dbReference>
<dbReference type="Pfam" id="PF00356">
    <property type="entry name" value="LacI"/>
    <property type="match status" value="1"/>
</dbReference>
<dbReference type="Gene3D" id="3.40.50.2300">
    <property type="match status" value="2"/>
</dbReference>
<dbReference type="CDD" id="cd06267">
    <property type="entry name" value="PBP1_LacI_sugar_binding-like"/>
    <property type="match status" value="1"/>
</dbReference>
<keyword evidence="3" id="KW-0238">DNA-binding</keyword>
<accession>A0A845SQH2</accession>
<dbReference type="InterPro" id="IPR028082">
    <property type="entry name" value="Peripla_BP_I"/>
</dbReference>
<reference evidence="7 8" key="1">
    <citation type="submission" date="2019-12" db="EMBL/GenBank/DDBJ databases">
        <authorList>
            <person name="Lee S.D."/>
        </authorList>
    </citation>
    <scope>NUCLEOTIDE SEQUENCE [LARGE SCALE GENOMIC DNA]</scope>
    <source>
        <strain evidence="7 8">SAP-6</strain>
    </source>
</reference>
<dbReference type="Proteomes" id="UP000461443">
    <property type="component" value="Unassembled WGS sequence"/>
</dbReference>
<evidence type="ECO:0000256" key="1">
    <source>
        <dbReference type="ARBA" id="ARBA00022491"/>
    </source>
</evidence>
<keyword evidence="1" id="KW-0678">Repressor</keyword>
<keyword evidence="8" id="KW-1185">Reference proteome</keyword>
<dbReference type="GO" id="GO:0003700">
    <property type="term" value="F:DNA-binding transcription factor activity"/>
    <property type="evidence" value="ECO:0007669"/>
    <property type="project" value="TreeGrafter"/>
</dbReference>
<dbReference type="SMART" id="SM00354">
    <property type="entry name" value="HTH_LACI"/>
    <property type="match status" value="1"/>
</dbReference>
<evidence type="ECO:0000259" key="5">
    <source>
        <dbReference type="PROSITE" id="PS50932"/>
    </source>
</evidence>
<dbReference type="AlphaFoldDB" id="A0A845SQH2"/>
<organism evidence="7 8">
    <name type="scientific">Acerihabitans arboris</name>
    <dbReference type="NCBI Taxonomy" id="2691583"/>
    <lineage>
        <taxon>Bacteria</taxon>
        <taxon>Pseudomonadati</taxon>
        <taxon>Pseudomonadota</taxon>
        <taxon>Gammaproteobacteria</taxon>
        <taxon>Enterobacterales</taxon>
        <taxon>Pectobacteriaceae</taxon>
        <taxon>Acerihabitans</taxon>
    </lineage>
</organism>
<dbReference type="InterPro" id="IPR001387">
    <property type="entry name" value="Cro/C1-type_HTH"/>
</dbReference>
<dbReference type="EMBL" id="WUBS01000016">
    <property type="protein sequence ID" value="NDL65156.1"/>
    <property type="molecule type" value="Genomic_DNA"/>
</dbReference>
<feature type="domain" description="HTH cro/C1-type" evidence="6">
    <location>
        <begin position="13"/>
        <end position="55"/>
    </location>
</feature>